<sequence>MNHEVPALHGTLVLVHGIFDTGRIFARMTRHFAARGLRVLAPDLKPSSGTGGLEPMAGQLKRLIDAEAPADAPLYLLGFSMGGLISRYYLQELGGLARVRRFVAVSVPQHGSRLAWLLPNRGCCQMRPGSAFLSSLNRGLDRLGQIPVLTLWTAHDLIIQPACSSLLPIGQSRRFRVFWHSLMIYDRRVLEAVDEFLAADAVDAGRPDWRIGIS</sequence>
<dbReference type="InterPro" id="IPR000073">
    <property type="entry name" value="AB_hydrolase_1"/>
</dbReference>
<protein>
    <recommendedName>
        <fullName evidence="1">AB hydrolase-1 domain-containing protein</fullName>
    </recommendedName>
</protein>
<evidence type="ECO:0000313" key="3">
    <source>
        <dbReference type="Proteomes" id="UP000239867"/>
    </source>
</evidence>
<dbReference type="PANTHER" id="PTHR37946">
    <property type="entry name" value="SLL1969 PROTEIN"/>
    <property type="match status" value="1"/>
</dbReference>
<reference evidence="2 3" key="1">
    <citation type="journal article" date="2018" name="MBio">
        <title>Insights into the evolution of host association through the isolation and characterization of a novel human periodontal pathobiont, Desulfobulbus oralis.</title>
        <authorList>
            <person name="Cross K.L."/>
            <person name="Chirania P."/>
            <person name="Xiong W."/>
            <person name="Beall C.J."/>
            <person name="Elkins J.G."/>
            <person name="Giannone R.J."/>
            <person name="Griffen A.L."/>
            <person name="Guss A.M."/>
            <person name="Hettich R.L."/>
            <person name="Joshi S.S."/>
            <person name="Mokrzan E.M."/>
            <person name="Martin R.K."/>
            <person name="Zhulin I.B."/>
            <person name="Leys E.J."/>
            <person name="Podar M."/>
        </authorList>
    </citation>
    <scope>NUCLEOTIDE SEQUENCE [LARGE SCALE GENOMIC DNA]</scope>
    <source>
        <strain evidence="2 3">ORNL</strain>
    </source>
</reference>
<dbReference type="OrthoDB" id="9770427at2"/>
<proteinExistence type="predicted"/>
<dbReference type="Gene3D" id="3.40.50.1820">
    <property type="entry name" value="alpha/beta hydrolase"/>
    <property type="match status" value="1"/>
</dbReference>
<name>A0A2L1GMY5_9BACT</name>
<dbReference type="EMBL" id="CP021255">
    <property type="protein sequence ID" value="AVD71051.1"/>
    <property type="molecule type" value="Genomic_DNA"/>
</dbReference>
<dbReference type="KEGG" id="deo:CAY53_05790"/>
<evidence type="ECO:0000259" key="1">
    <source>
        <dbReference type="Pfam" id="PF00561"/>
    </source>
</evidence>
<gene>
    <name evidence="2" type="ORF">CAY53_05790</name>
</gene>
<keyword evidence="3" id="KW-1185">Reference proteome</keyword>
<dbReference type="PANTHER" id="PTHR37946:SF1">
    <property type="entry name" value="SLL1969 PROTEIN"/>
    <property type="match status" value="1"/>
</dbReference>
<dbReference type="SUPFAM" id="SSF53474">
    <property type="entry name" value="alpha/beta-Hydrolases"/>
    <property type="match status" value="1"/>
</dbReference>
<dbReference type="Pfam" id="PF00561">
    <property type="entry name" value="Abhydrolase_1"/>
    <property type="match status" value="1"/>
</dbReference>
<dbReference type="Proteomes" id="UP000239867">
    <property type="component" value="Chromosome"/>
</dbReference>
<dbReference type="InterPro" id="IPR029058">
    <property type="entry name" value="AB_hydrolase_fold"/>
</dbReference>
<evidence type="ECO:0000313" key="2">
    <source>
        <dbReference type="EMBL" id="AVD71051.1"/>
    </source>
</evidence>
<dbReference type="RefSeq" id="WP_104936328.1">
    <property type="nucleotide sequence ID" value="NZ_CP021255.1"/>
</dbReference>
<dbReference type="AlphaFoldDB" id="A0A2L1GMY5"/>
<accession>A0A2L1GMY5</accession>
<feature type="domain" description="AB hydrolase-1" evidence="1">
    <location>
        <begin position="11"/>
        <end position="114"/>
    </location>
</feature>
<organism evidence="2 3">
    <name type="scientific">Desulfobulbus oralis</name>
    <dbReference type="NCBI Taxonomy" id="1986146"/>
    <lineage>
        <taxon>Bacteria</taxon>
        <taxon>Pseudomonadati</taxon>
        <taxon>Thermodesulfobacteriota</taxon>
        <taxon>Desulfobulbia</taxon>
        <taxon>Desulfobulbales</taxon>
        <taxon>Desulfobulbaceae</taxon>
        <taxon>Desulfobulbus</taxon>
    </lineage>
</organism>